<keyword evidence="3" id="KW-1185">Reference proteome</keyword>
<reference evidence="3" key="1">
    <citation type="journal article" date="2019" name="Int. J. Syst. Evol. Microbiol.">
        <title>The Global Catalogue of Microorganisms (GCM) 10K type strain sequencing project: providing services to taxonomists for standard genome sequencing and annotation.</title>
        <authorList>
            <consortium name="The Broad Institute Genomics Platform"/>
            <consortium name="The Broad Institute Genome Sequencing Center for Infectious Disease"/>
            <person name="Wu L."/>
            <person name="Ma J."/>
        </authorList>
    </citation>
    <scope>NUCLEOTIDE SEQUENCE [LARGE SCALE GENOMIC DNA]</scope>
    <source>
        <strain evidence="3">KCTC 52298</strain>
    </source>
</reference>
<sequence>MKKISTIALLTLVTLSFTSCEVIGGIFKAGVWSGIIMVVVVVALILWLLAKMFGGRRN</sequence>
<keyword evidence="1" id="KW-1133">Transmembrane helix</keyword>
<proteinExistence type="predicted"/>
<accession>A0ABW5KY42</accession>
<evidence type="ECO:0008006" key="4">
    <source>
        <dbReference type="Google" id="ProtNLM"/>
    </source>
</evidence>
<evidence type="ECO:0000313" key="2">
    <source>
        <dbReference type="EMBL" id="MFD2553844.1"/>
    </source>
</evidence>
<dbReference type="PROSITE" id="PS51257">
    <property type="entry name" value="PROKAR_LIPOPROTEIN"/>
    <property type="match status" value="1"/>
</dbReference>
<dbReference type="EMBL" id="JBHULD010000007">
    <property type="protein sequence ID" value="MFD2553844.1"/>
    <property type="molecule type" value="Genomic_DNA"/>
</dbReference>
<keyword evidence="1" id="KW-0812">Transmembrane</keyword>
<organism evidence="2 3">
    <name type="scientific">Sphingobacterium tabacisoli</name>
    <dbReference type="NCBI Taxonomy" id="2044855"/>
    <lineage>
        <taxon>Bacteria</taxon>
        <taxon>Pseudomonadati</taxon>
        <taxon>Bacteroidota</taxon>
        <taxon>Sphingobacteriia</taxon>
        <taxon>Sphingobacteriales</taxon>
        <taxon>Sphingobacteriaceae</taxon>
        <taxon>Sphingobacterium</taxon>
    </lineage>
</organism>
<comment type="caution">
    <text evidence="2">The sequence shown here is derived from an EMBL/GenBank/DDBJ whole genome shotgun (WGS) entry which is preliminary data.</text>
</comment>
<evidence type="ECO:0000313" key="3">
    <source>
        <dbReference type="Proteomes" id="UP001597440"/>
    </source>
</evidence>
<keyword evidence="1" id="KW-0472">Membrane</keyword>
<gene>
    <name evidence="2" type="ORF">ACFSQW_05545</name>
</gene>
<name>A0ABW5KY42_9SPHI</name>
<dbReference type="RefSeq" id="WP_210355594.1">
    <property type="nucleotide sequence ID" value="NZ_JAEQMU010000005.1"/>
</dbReference>
<evidence type="ECO:0000256" key="1">
    <source>
        <dbReference type="SAM" id="Phobius"/>
    </source>
</evidence>
<feature type="transmembrane region" description="Helical" evidence="1">
    <location>
        <begin position="30"/>
        <end position="50"/>
    </location>
</feature>
<protein>
    <recommendedName>
        <fullName evidence="4">Phosphatidate cytidylyltransferase</fullName>
    </recommendedName>
</protein>
<dbReference type="Proteomes" id="UP001597440">
    <property type="component" value="Unassembled WGS sequence"/>
</dbReference>